<dbReference type="PANTHER" id="PTHR20842:SF0">
    <property type="entry name" value="ALPHA-ASPARTYL DIPEPTIDASE"/>
    <property type="match status" value="1"/>
</dbReference>
<evidence type="ECO:0000256" key="3">
    <source>
        <dbReference type="ARBA" id="ARBA00022801"/>
    </source>
</evidence>
<dbReference type="InterPro" id="IPR005320">
    <property type="entry name" value="Peptidase_S51"/>
</dbReference>
<dbReference type="AlphaFoldDB" id="G7H398"/>
<evidence type="ECO:0000313" key="6">
    <source>
        <dbReference type="Proteomes" id="UP000035088"/>
    </source>
</evidence>
<dbReference type="Proteomes" id="UP000035088">
    <property type="component" value="Unassembled WGS sequence"/>
</dbReference>
<protein>
    <recommendedName>
        <fullName evidence="7">Peptidase S51 family protein</fullName>
    </recommendedName>
</protein>
<keyword evidence="2" id="KW-0645">Protease</keyword>
<dbReference type="Gene3D" id="3.40.50.880">
    <property type="match status" value="1"/>
</dbReference>
<dbReference type="STRING" id="1073574.GOARA_056_00700"/>
<proteinExistence type="inferred from homology"/>
<dbReference type="EMBL" id="BAEE01000056">
    <property type="protein sequence ID" value="GAB10323.1"/>
    <property type="molecule type" value="Genomic_DNA"/>
</dbReference>
<name>G7H398_9ACTN</name>
<keyword evidence="6" id="KW-1185">Reference proteome</keyword>
<dbReference type="GO" id="GO:0008236">
    <property type="term" value="F:serine-type peptidase activity"/>
    <property type="evidence" value="ECO:0007669"/>
    <property type="project" value="UniProtKB-KW"/>
</dbReference>
<organism evidence="5 6">
    <name type="scientific">Gordonia araii NBRC 100433</name>
    <dbReference type="NCBI Taxonomy" id="1073574"/>
    <lineage>
        <taxon>Bacteria</taxon>
        <taxon>Bacillati</taxon>
        <taxon>Actinomycetota</taxon>
        <taxon>Actinomycetes</taxon>
        <taxon>Mycobacteriales</taxon>
        <taxon>Gordoniaceae</taxon>
        <taxon>Gordonia</taxon>
    </lineage>
</organism>
<dbReference type="SUPFAM" id="SSF52317">
    <property type="entry name" value="Class I glutamine amidotransferase-like"/>
    <property type="match status" value="1"/>
</dbReference>
<evidence type="ECO:0008006" key="7">
    <source>
        <dbReference type="Google" id="ProtNLM"/>
    </source>
</evidence>
<accession>G7H398</accession>
<comment type="similarity">
    <text evidence="1">Belongs to the peptidase S51 family.</text>
</comment>
<evidence type="ECO:0000256" key="1">
    <source>
        <dbReference type="ARBA" id="ARBA00006534"/>
    </source>
</evidence>
<gene>
    <name evidence="5" type="ORF">GOARA_056_00700</name>
</gene>
<dbReference type="PANTHER" id="PTHR20842">
    <property type="entry name" value="PROTEASE S51 ALPHA-ASPARTYL DIPEPTIDASE"/>
    <property type="match status" value="1"/>
</dbReference>
<sequence>MRLLLTSFGHRSIPEFVSGRVAYISDAARSYGDVPFVQVERDALEAHGLTIVELPVARTPVEQIDDVLDSVDGVYVAGGETFDLLHVLRSTGADQILARRVRDGLPYIGCSAGSIVAGPSIEPCSLLDDPAIAPDLTDYAGLHFTDCVVIPHASGNLPPYPIDLYAETVRKYGRDHKLVLLRDGEALLVDDSGVRLV</sequence>
<evidence type="ECO:0000313" key="5">
    <source>
        <dbReference type="EMBL" id="GAB10323.1"/>
    </source>
</evidence>
<dbReference type="Pfam" id="PF03575">
    <property type="entry name" value="Peptidase_S51"/>
    <property type="match status" value="1"/>
</dbReference>
<reference evidence="5 6" key="1">
    <citation type="submission" date="2011-11" db="EMBL/GenBank/DDBJ databases">
        <title>Whole genome shotgun sequence of Gordonia araii NBRC 100433.</title>
        <authorList>
            <person name="Yoshida Y."/>
            <person name="Hosoyama A."/>
            <person name="Tsuchikane K."/>
            <person name="Katsumata H."/>
            <person name="Yamazaki S."/>
            <person name="Fujita N."/>
        </authorList>
    </citation>
    <scope>NUCLEOTIDE SEQUENCE [LARGE SCALE GENOMIC DNA]</scope>
    <source>
        <strain evidence="5 6">NBRC 100433</strain>
    </source>
</reference>
<comment type="caution">
    <text evidence="5">The sequence shown here is derived from an EMBL/GenBank/DDBJ whole genome shotgun (WGS) entry which is preliminary data.</text>
</comment>
<evidence type="ECO:0000256" key="2">
    <source>
        <dbReference type="ARBA" id="ARBA00022670"/>
    </source>
</evidence>
<evidence type="ECO:0000256" key="4">
    <source>
        <dbReference type="ARBA" id="ARBA00022825"/>
    </source>
</evidence>
<keyword evidence="4" id="KW-0720">Serine protease</keyword>
<dbReference type="GO" id="GO:0006508">
    <property type="term" value="P:proteolysis"/>
    <property type="evidence" value="ECO:0007669"/>
    <property type="project" value="UniProtKB-KW"/>
</dbReference>
<keyword evidence="3" id="KW-0378">Hydrolase</keyword>
<dbReference type="RefSeq" id="WP_007322398.1">
    <property type="nucleotide sequence ID" value="NZ_BAEE01000056.1"/>
</dbReference>
<dbReference type="InterPro" id="IPR029062">
    <property type="entry name" value="Class_I_gatase-like"/>
</dbReference>
<dbReference type="OrthoDB" id="3373764at2"/>